<name>W2FLY3_PHYNI</name>
<evidence type="ECO:0000313" key="2">
    <source>
        <dbReference type="EMBL" id="ETK71818.1"/>
    </source>
</evidence>
<evidence type="ECO:0000256" key="1">
    <source>
        <dbReference type="SAM" id="MobiDB-lite"/>
    </source>
</evidence>
<sequence>MWKVPSGPRLILFMNASNMYTTELKPAYNDPNYLIQPHSTLPTAVADKEEDVNYMLGYRAALKKKRRPSSSLESDVVYEEKEDIDYLTYQRSNPRNADRTKSYRANQKKKTNVTETDNEKKENGSRWEEQRSQYASFIREYRVAQKEHLRLFQQSMRDEETDRLQTLANAILNKRYISAEGICFMSKGQKFTSDPRLALIYYYCFGGHPEAFVFNDEHLREDESVKERLLNALDSPIGVEEYERCQQRSTQRKAVLSRAPPSVNFSSALTVLTSANHCCVYQIHFEYLKMSLQPGMTTYRRILSGITLKFYWSLMDRSIILIQTLSKTKVGFNYARSVRLTRESPNSAWLMDMSTGVMDLYRS</sequence>
<feature type="region of interest" description="Disordered" evidence="1">
    <location>
        <begin position="90"/>
        <end position="127"/>
    </location>
</feature>
<reference evidence="2" key="1">
    <citation type="submission" date="2013-11" db="EMBL/GenBank/DDBJ databases">
        <title>The Genome Sequence of Phytophthora parasitica CJ02B3.</title>
        <authorList>
            <consortium name="The Broad Institute Genomics Platform"/>
            <person name="Russ C."/>
            <person name="Tyler B."/>
            <person name="Panabieres F."/>
            <person name="Shan W."/>
            <person name="Tripathy S."/>
            <person name="Grunwald N."/>
            <person name="Machado M."/>
            <person name="Johnson C.S."/>
            <person name="Arredondo F."/>
            <person name="Hong C."/>
            <person name="Coffey M."/>
            <person name="Young S.K."/>
            <person name="Zeng Q."/>
            <person name="Gargeya S."/>
            <person name="Fitzgerald M."/>
            <person name="Abouelleil A."/>
            <person name="Alvarado L."/>
            <person name="Chapman S.B."/>
            <person name="Gainer-Dewar J."/>
            <person name="Goldberg J."/>
            <person name="Griggs A."/>
            <person name="Gujja S."/>
            <person name="Hansen M."/>
            <person name="Howarth C."/>
            <person name="Imamovic A."/>
            <person name="Ireland A."/>
            <person name="Larimer J."/>
            <person name="McCowan C."/>
            <person name="Murphy C."/>
            <person name="Pearson M."/>
            <person name="Poon T.W."/>
            <person name="Priest M."/>
            <person name="Roberts A."/>
            <person name="Saif S."/>
            <person name="Shea T."/>
            <person name="Sykes S."/>
            <person name="Wortman J."/>
            <person name="Nusbaum C."/>
            <person name="Birren B."/>
        </authorList>
    </citation>
    <scope>NUCLEOTIDE SEQUENCE [LARGE SCALE GENOMIC DNA]</scope>
    <source>
        <strain evidence="2">CJ02B3</strain>
    </source>
</reference>
<proteinExistence type="predicted"/>
<organism evidence="2">
    <name type="scientific">Phytophthora nicotianae</name>
    <name type="common">Potato buckeye rot agent</name>
    <name type="synonym">Phytophthora parasitica</name>
    <dbReference type="NCBI Taxonomy" id="4792"/>
    <lineage>
        <taxon>Eukaryota</taxon>
        <taxon>Sar</taxon>
        <taxon>Stramenopiles</taxon>
        <taxon>Oomycota</taxon>
        <taxon>Peronosporomycetes</taxon>
        <taxon>Peronosporales</taxon>
        <taxon>Peronosporaceae</taxon>
        <taxon>Phytophthora</taxon>
    </lineage>
</organism>
<feature type="compositionally biased region" description="Basic and acidic residues" evidence="1">
    <location>
        <begin position="117"/>
        <end position="127"/>
    </location>
</feature>
<accession>W2FLY3</accession>
<dbReference type="EMBL" id="KI689735">
    <property type="protein sequence ID" value="ETK71818.1"/>
    <property type="molecule type" value="Genomic_DNA"/>
</dbReference>
<dbReference type="VEuPathDB" id="FungiDB:PPTG_21869"/>
<dbReference type="VEuPathDB" id="FungiDB:PPTG_06329"/>
<dbReference type="AlphaFoldDB" id="W2FLY3"/>
<gene>
    <name evidence="2" type="ORF">L915_21002</name>
</gene>
<dbReference type="Proteomes" id="UP000053236">
    <property type="component" value="Unassembled WGS sequence"/>
</dbReference>
<protein>
    <submittedName>
        <fullName evidence="2">Uncharacterized protein</fullName>
    </submittedName>
</protein>